<evidence type="ECO:0000313" key="1">
    <source>
        <dbReference type="EMBL" id="TCS84590.1"/>
    </source>
</evidence>
<dbReference type="EMBL" id="SMAB01000001">
    <property type="protein sequence ID" value="TCS84590.1"/>
    <property type="molecule type" value="Genomic_DNA"/>
</dbReference>
<reference evidence="1 2" key="1">
    <citation type="submission" date="2019-03" db="EMBL/GenBank/DDBJ databases">
        <title>Genomic Encyclopedia of Type Strains, Phase IV (KMG-IV): sequencing the most valuable type-strain genomes for metagenomic binning, comparative biology and taxonomic classification.</title>
        <authorList>
            <person name="Goeker M."/>
        </authorList>
    </citation>
    <scope>NUCLEOTIDE SEQUENCE [LARGE SCALE GENOMIC DNA]</scope>
    <source>
        <strain evidence="1 2">DSM 23802</strain>
    </source>
</reference>
<dbReference type="AlphaFoldDB" id="A0A4R3KLW6"/>
<evidence type="ECO:0000313" key="2">
    <source>
        <dbReference type="Proteomes" id="UP000295788"/>
    </source>
</evidence>
<accession>A0A4R3KLW6</accession>
<comment type="caution">
    <text evidence="1">The sequence shown here is derived from an EMBL/GenBank/DDBJ whole genome shotgun (WGS) entry which is preliminary data.</text>
</comment>
<keyword evidence="2" id="KW-1185">Reference proteome</keyword>
<evidence type="ECO:0008006" key="3">
    <source>
        <dbReference type="Google" id="ProtNLM"/>
    </source>
</evidence>
<proteinExistence type="predicted"/>
<dbReference type="Proteomes" id="UP000295788">
    <property type="component" value="Unassembled WGS sequence"/>
</dbReference>
<protein>
    <recommendedName>
        <fullName evidence="3">Reverse transcriptase (RNA-dependent DNA polymerase)</fullName>
    </recommendedName>
</protein>
<sequence length="77" mass="8273">MPTASLIKRIASELNHLALWGNAYGQGCPPRGGSLSPLLANILLDEVDKELGKRGLSLCCLLMIVISTIKVKRLATE</sequence>
<name>A0A4R3KLW6_9BACI</name>
<organism evidence="1 2">
    <name type="scientific">Tepidibacillus fermentans</name>
    <dbReference type="NCBI Taxonomy" id="1281767"/>
    <lineage>
        <taxon>Bacteria</taxon>
        <taxon>Bacillati</taxon>
        <taxon>Bacillota</taxon>
        <taxon>Bacilli</taxon>
        <taxon>Bacillales</taxon>
        <taxon>Bacillaceae</taxon>
        <taxon>Tepidibacillus</taxon>
    </lineage>
</organism>
<gene>
    <name evidence="1" type="ORF">EDD72_101259</name>
</gene>